<comment type="similarity">
    <text evidence="3">Belongs to the acetyltransferase family. RimJ subfamily.</text>
</comment>
<evidence type="ECO:0000259" key="4">
    <source>
        <dbReference type="PROSITE" id="PS51186"/>
    </source>
</evidence>
<name>A0A9D2AB30_9BACT</name>
<feature type="non-terminal residue" evidence="5">
    <location>
        <position position="134"/>
    </location>
</feature>
<evidence type="ECO:0000313" key="5">
    <source>
        <dbReference type="EMBL" id="HIX03159.1"/>
    </source>
</evidence>
<reference evidence="5" key="1">
    <citation type="journal article" date="2021" name="PeerJ">
        <title>Extensive microbial diversity within the chicken gut microbiome revealed by metagenomics and culture.</title>
        <authorList>
            <person name="Gilroy R."/>
            <person name="Ravi A."/>
            <person name="Getino M."/>
            <person name="Pursley I."/>
            <person name="Horton D.L."/>
            <person name="Alikhan N.F."/>
            <person name="Baker D."/>
            <person name="Gharbi K."/>
            <person name="Hall N."/>
            <person name="Watson M."/>
            <person name="Adriaenssens E.M."/>
            <person name="Foster-Nyarko E."/>
            <person name="Jarju S."/>
            <person name="Secka A."/>
            <person name="Antonio M."/>
            <person name="Oren A."/>
            <person name="Chaudhuri R.R."/>
            <person name="La Ragione R."/>
            <person name="Hildebrand F."/>
            <person name="Pallen M.J."/>
        </authorList>
    </citation>
    <scope>NUCLEOTIDE SEQUENCE</scope>
    <source>
        <strain evidence="5">23274</strain>
    </source>
</reference>
<sequence length="134" mass="14886">MEYCMETSRLILRPWRETDAEALYKYAKDPDIGPIAGWHPHASVEESLEIIRTVFAAPETYALVLKETGEPVGSAGIMRGDGMHSAAMQAAEAEIGYWIGMPYWGQGLVPEAVRCLLHRCFADLGMAAVWCGYY</sequence>
<dbReference type="PANTHER" id="PTHR43792:SF8">
    <property type="entry name" value="[RIBOSOMAL PROTEIN US5]-ALANINE N-ACETYLTRANSFERASE"/>
    <property type="match status" value="1"/>
</dbReference>
<dbReference type="SUPFAM" id="SSF55729">
    <property type="entry name" value="Acyl-CoA N-acyltransferases (Nat)"/>
    <property type="match status" value="1"/>
</dbReference>
<accession>A0A9D2AB30</accession>
<organism evidence="5 6">
    <name type="scientific">Candidatus Odoribacter faecigallinarum</name>
    <dbReference type="NCBI Taxonomy" id="2838706"/>
    <lineage>
        <taxon>Bacteria</taxon>
        <taxon>Pseudomonadati</taxon>
        <taxon>Bacteroidota</taxon>
        <taxon>Bacteroidia</taxon>
        <taxon>Bacteroidales</taxon>
        <taxon>Odoribacteraceae</taxon>
        <taxon>Odoribacter</taxon>
    </lineage>
</organism>
<keyword evidence="1" id="KW-0808">Transferase</keyword>
<proteinExistence type="inferred from homology"/>
<keyword evidence="2" id="KW-0012">Acyltransferase</keyword>
<gene>
    <name evidence="5" type="ORF">H9863_03460</name>
</gene>
<dbReference type="Gene3D" id="3.40.630.30">
    <property type="match status" value="1"/>
</dbReference>
<dbReference type="GO" id="GO:0016747">
    <property type="term" value="F:acyltransferase activity, transferring groups other than amino-acyl groups"/>
    <property type="evidence" value="ECO:0007669"/>
    <property type="project" value="InterPro"/>
</dbReference>
<dbReference type="PANTHER" id="PTHR43792">
    <property type="entry name" value="GNAT FAMILY, PUTATIVE (AFU_ORTHOLOGUE AFUA_3G00765)-RELATED-RELATED"/>
    <property type="match status" value="1"/>
</dbReference>
<evidence type="ECO:0000313" key="6">
    <source>
        <dbReference type="Proteomes" id="UP000824202"/>
    </source>
</evidence>
<dbReference type="InterPro" id="IPR000182">
    <property type="entry name" value="GNAT_dom"/>
</dbReference>
<evidence type="ECO:0000256" key="1">
    <source>
        <dbReference type="ARBA" id="ARBA00022679"/>
    </source>
</evidence>
<protein>
    <submittedName>
        <fullName evidence="5">GNAT family N-acetyltransferase</fullName>
    </submittedName>
</protein>
<evidence type="ECO:0000256" key="3">
    <source>
        <dbReference type="ARBA" id="ARBA00038502"/>
    </source>
</evidence>
<dbReference type="EMBL" id="DXFT01000070">
    <property type="protein sequence ID" value="HIX03159.1"/>
    <property type="molecule type" value="Genomic_DNA"/>
</dbReference>
<feature type="domain" description="N-acetyltransferase" evidence="4">
    <location>
        <begin position="10"/>
        <end position="134"/>
    </location>
</feature>
<dbReference type="InterPro" id="IPR016181">
    <property type="entry name" value="Acyl_CoA_acyltransferase"/>
</dbReference>
<dbReference type="InterPro" id="IPR051531">
    <property type="entry name" value="N-acetyltransferase"/>
</dbReference>
<dbReference type="PROSITE" id="PS51186">
    <property type="entry name" value="GNAT"/>
    <property type="match status" value="1"/>
</dbReference>
<evidence type="ECO:0000256" key="2">
    <source>
        <dbReference type="ARBA" id="ARBA00023315"/>
    </source>
</evidence>
<dbReference type="Pfam" id="PF13302">
    <property type="entry name" value="Acetyltransf_3"/>
    <property type="match status" value="1"/>
</dbReference>
<comment type="caution">
    <text evidence="5">The sequence shown here is derived from an EMBL/GenBank/DDBJ whole genome shotgun (WGS) entry which is preliminary data.</text>
</comment>
<reference evidence="5" key="2">
    <citation type="submission" date="2021-04" db="EMBL/GenBank/DDBJ databases">
        <authorList>
            <person name="Gilroy R."/>
        </authorList>
    </citation>
    <scope>NUCLEOTIDE SEQUENCE</scope>
    <source>
        <strain evidence="5">23274</strain>
    </source>
</reference>
<dbReference type="Proteomes" id="UP000824202">
    <property type="component" value="Unassembled WGS sequence"/>
</dbReference>
<dbReference type="AlphaFoldDB" id="A0A9D2AB30"/>